<proteinExistence type="predicted"/>
<accession>A0A099W107</accession>
<dbReference type="GeneID" id="58718574"/>
<evidence type="ECO:0000313" key="1">
    <source>
        <dbReference type="EMBL" id="KGL38401.1"/>
    </source>
</evidence>
<gene>
    <name evidence="1" type="ORF">EP57_14615</name>
</gene>
<protein>
    <submittedName>
        <fullName evidence="1">Uncharacterized protein</fullName>
    </submittedName>
</protein>
<keyword evidence="2" id="KW-1185">Reference proteome</keyword>
<evidence type="ECO:0000313" key="2">
    <source>
        <dbReference type="Proteomes" id="UP000029844"/>
    </source>
</evidence>
<dbReference type="STRING" id="1552123.EP57_14615"/>
<dbReference type="RefSeq" id="WP_036087751.1">
    <property type="nucleotide sequence ID" value="NZ_CBCSHQ010000007.1"/>
</dbReference>
<comment type="caution">
    <text evidence="1">The sequence shown here is derived from an EMBL/GenBank/DDBJ whole genome shotgun (WGS) entry which is preliminary data.</text>
</comment>
<dbReference type="AlphaFoldDB" id="A0A099W107"/>
<dbReference type="OrthoDB" id="2361726at2"/>
<reference evidence="1 2" key="1">
    <citation type="submission" date="2014-05" db="EMBL/GenBank/DDBJ databases">
        <title>Novel Listeriaceae from food processing environments.</title>
        <authorList>
            <person name="den Bakker H.C."/>
        </authorList>
    </citation>
    <scope>NUCLEOTIDE SEQUENCE [LARGE SCALE GENOMIC DNA]</scope>
    <source>
        <strain evidence="1 2">FSL A5-0281</strain>
    </source>
</reference>
<sequence length="66" mass="7679">MERIVAVFKRFQIHTNYSTILNEIGSIRLKVQDDKIPRFIHTINTETDCRASLSPTAEYVEIKRNG</sequence>
<dbReference type="Proteomes" id="UP000029844">
    <property type="component" value="Unassembled WGS sequence"/>
</dbReference>
<name>A0A099W107_9LIST</name>
<organism evidence="1 2">
    <name type="scientific">Listeria booriae</name>
    <dbReference type="NCBI Taxonomy" id="1552123"/>
    <lineage>
        <taxon>Bacteria</taxon>
        <taxon>Bacillati</taxon>
        <taxon>Bacillota</taxon>
        <taxon>Bacilli</taxon>
        <taxon>Bacillales</taxon>
        <taxon>Listeriaceae</taxon>
        <taxon>Listeria</taxon>
    </lineage>
</organism>
<dbReference type="EMBL" id="JNFA01000029">
    <property type="protein sequence ID" value="KGL38401.1"/>
    <property type="molecule type" value="Genomic_DNA"/>
</dbReference>